<evidence type="ECO:0000256" key="1">
    <source>
        <dbReference type="ARBA" id="ARBA00004123"/>
    </source>
</evidence>
<evidence type="ECO:0000256" key="7">
    <source>
        <dbReference type="ARBA" id="ARBA00029496"/>
    </source>
</evidence>
<evidence type="ECO:0000256" key="8">
    <source>
        <dbReference type="SAM" id="MobiDB-lite"/>
    </source>
</evidence>
<dbReference type="Proteomes" id="UP000002282">
    <property type="component" value="Chromosome 3L"/>
</dbReference>
<feature type="compositionally biased region" description="Basic and acidic residues" evidence="8">
    <location>
        <begin position="395"/>
        <end position="410"/>
    </location>
</feature>
<dbReference type="GO" id="GO:0000712">
    <property type="term" value="P:resolution of meiotic recombination intermediates"/>
    <property type="evidence" value="ECO:0007669"/>
    <property type="project" value="TreeGrafter"/>
</dbReference>
<evidence type="ECO:0000256" key="6">
    <source>
        <dbReference type="ARBA" id="ARBA00023242"/>
    </source>
</evidence>
<evidence type="ECO:0000256" key="2">
    <source>
        <dbReference type="ARBA" id="ARBA00006661"/>
    </source>
</evidence>
<keyword evidence="10" id="KW-1185">Reference proteome</keyword>
<dbReference type="InterPro" id="IPR018574">
    <property type="entry name" value="Structure-sp_endonuc_su_Slx4"/>
</dbReference>
<sequence length="1152" mass="129214">MDRKTRRANFKNLQPRSTRSTKANAETLSLSTYFATPDSAEEAPPCATDNAMELDPPAPKIKPIRASNVFEKPGPKPKKAPKLKGSTGPSSSGARRGRGKSKQQPSISNFLRNEQIFAEVTAQHCMADNFSPDDIEMALALSKSECEKQGRLRLHDDDDAVVDLLDDEKQATDKIRRKLQKYGFRTAAKEDYKSLAVMPVMAGKGGRRGKWANKFTALTLRNPEVQQKKLEEKVSALLAQQVRTKEPKGRDCWLPPNTVITAALRELRAEGESSILREPSEGPIDDLRLYYVTDLFEVSETPAHHLLKNWAAIQGRDFSPERETQKSRQLRQQHELVYAELERHFGDPQKLEQEVMEELDELEKLVAENMIEDDCLVINKVEAATSSTSSSPSKEPPDKRPKMSVEDKENLQPTTSKASLTVPTQLTRCTSPDLFADSEDEQDIVMTASSKEPEDVRNLSIKVYKNVSTSERSSPVKEIEIISSNDEPYQITTYEVFSSSSDEVKTVSNATQEKISFDDKPIDDFIDLTQEFEMAVFNESRPKTPNLNASSETDFNVDNLNGNTLLDFSSQEVSCPISKELYQKYASVDTFPAWSAAEEENKVEFSLSLERDLKSSEQSSIHLGILTTPNDTERSSSFSELNFSRNSFQRSVSLSTDLGFKSPLSWKANLSAEKRVSLAASPHKQSDASVDLTQNSSSDDEDDAILLSDEEINYSIWKSNRSAKDLEFDDDSSDSCFASPVSKKRAVPQFQTEEDLDAFLRGFSTTANGSQSSHSPNKSALSKERAEFGILDAAPSQPFSLSEFQSPVKTAQTSASEINWAEASFLDAPVKPLARRSSHKFNELLAKVSRPEHNSDDDFDEFDQMVFQSTKEASNVGETNDMPRGLDLLLKGEIKTTAIPVPSAPSNQSPIVPEQVDVDGNVYTVRVCHTPKPDFATLSESEILQQLYNYGIKPLKRKQAVKMLEFIYNQTHPIMKTAAVQDAPPRTEPIVRSKSSPVVMERPHSKATKSTTKTPPTATEPKKDFKFNDGTGEELLRFSQTLIPGLCDDFETFVMQTNVTKKTPQPLVPLHIAWHNLLCANPQLHESVLMYEPIDLQAVYLHFKHLGHRYDPKDLKTFFDRRCIIFRYELAAPDKQAERHVRRHHKKPSKKS</sequence>
<dbReference type="Pfam" id="PF09494">
    <property type="entry name" value="Slx4"/>
    <property type="match status" value="1"/>
</dbReference>
<feature type="compositionally biased region" description="Polar residues" evidence="8">
    <location>
        <begin position="411"/>
        <end position="422"/>
    </location>
</feature>
<evidence type="ECO:0000256" key="3">
    <source>
        <dbReference type="ARBA" id="ARBA00022763"/>
    </source>
</evidence>
<dbReference type="OMA" id="YSIWKAN"/>
<evidence type="ECO:0000256" key="5">
    <source>
        <dbReference type="ARBA" id="ARBA00023204"/>
    </source>
</evidence>
<name>B4PK56_DROYA</name>
<keyword evidence="5" id="KW-0234">DNA repair</keyword>
<dbReference type="GO" id="GO:0006260">
    <property type="term" value="P:DNA replication"/>
    <property type="evidence" value="ECO:0007669"/>
    <property type="project" value="InterPro"/>
</dbReference>
<feature type="compositionally biased region" description="Low complexity" evidence="8">
    <location>
        <begin position="83"/>
        <end position="94"/>
    </location>
</feature>
<feature type="compositionally biased region" description="Low complexity" evidence="8">
    <location>
        <begin position="1008"/>
        <end position="1019"/>
    </location>
</feature>
<comment type="similarity">
    <text evidence="2">Belongs to the SLX4 family.</text>
</comment>
<dbReference type="GO" id="GO:0006281">
    <property type="term" value="P:DNA repair"/>
    <property type="evidence" value="ECO:0007669"/>
    <property type="project" value="UniProtKB-KW"/>
</dbReference>
<protein>
    <recommendedName>
        <fullName evidence="7">Structure-specific endonuclease subunit SLX4</fullName>
    </recommendedName>
</protein>
<dbReference type="PANTHER" id="PTHR21541">
    <property type="entry name" value="BTB POZ DOMAIN CONTAINING 12"/>
    <property type="match status" value="1"/>
</dbReference>
<dbReference type="CDD" id="cd22999">
    <property type="entry name" value="SAP_SLX4"/>
    <property type="match status" value="1"/>
</dbReference>
<feature type="region of interest" description="Disordered" evidence="8">
    <location>
        <begin position="1"/>
        <end position="108"/>
    </location>
</feature>
<organism evidence="9 10">
    <name type="scientific">Drosophila yakuba</name>
    <name type="common">Fruit fly</name>
    <dbReference type="NCBI Taxonomy" id="7245"/>
    <lineage>
        <taxon>Eukaryota</taxon>
        <taxon>Metazoa</taxon>
        <taxon>Ecdysozoa</taxon>
        <taxon>Arthropoda</taxon>
        <taxon>Hexapoda</taxon>
        <taxon>Insecta</taxon>
        <taxon>Pterygota</taxon>
        <taxon>Neoptera</taxon>
        <taxon>Endopterygota</taxon>
        <taxon>Diptera</taxon>
        <taxon>Brachycera</taxon>
        <taxon>Muscomorpha</taxon>
        <taxon>Ephydroidea</taxon>
        <taxon>Drosophilidae</taxon>
        <taxon>Drosophila</taxon>
        <taxon>Sophophora</taxon>
    </lineage>
</organism>
<dbReference type="GO" id="GO:0033557">
    <property type="term" value="C:Slx1-Slx4 complex"/>
    <property type="evidence" value="ECO:0007669"/>
    <property type="project" value="InterPro"/>
</dbReference>
<dbReference type="KEGG" id="dya:Dyak_GE21607"/>
<evidence type="ECO:0000256" key="4">
    <source>
        <dbReference type="ARBA" id="ARBA00023172"/>
    </source>
</evidence>
<gene>
    <name evidence="9" type="primary">Dyak\GE21607</name>
    <name evidence="9" type="synonym">dyak_GLEANR_5355</name>
    <name evidence="9" type="synonym">GE21607</name>
    <name evidence="9" type="ORF">Dyak_GE21607</name>
</gene>
<dbReference type="HOGENOM" id="CLU_309563_0_0_1"/>
<feature type="region of interest" description="Disordered" evidence="8">
    <location>
        <begin position="677"/>
        <end position="701"/>
    </location>
</feature>
<dbReference type="eggNOG" id="ENOG502S74K">
    <property type="taxonomic scope" value="Eukaryota"/>
</dbReference>
<dbReference type="PhylomeDB" id="B4PK56"/>
<dbReference type="OrthoDB" id="5576441at2759"/>
<dbReference type="EMBL" id="CM000159">
    <property type="protein sequence ID" value="EDW93736.1"/>
    <property type="molecule type" value="Genomic_DNA"/>
</dbReference>
<evidence type="ECO:0000313" key="9">
    <source>
        <dbReference type="EMBL" id="EDW93736.1"/>
    </source>
</evidence>
<keyword evidence="3" id="KW-0227">DNA damage</keyword>
<reference evidence="9 10" key="1">
    <citation type="journal article" date="2007" name="Nature">
        <title>Evolution of genes and genomes on the Drosophila phylogeny.</title>
        <authorList>
            <consortium name="Drosophila 12 Genomes Consortium"/>
            <person name="Clark A.G."/>
            <person name="Eisen M.B."/>
            <person name="Smith D.R."/>
            <person name="Bergman C.M."/>
            <person name="Oliver B."/>
            <person name="Markow T.A."/>
            <person name="Kaufman T.C."/>
            <person name="Kellis M."/>
            <person name="Gelbart W."/>
            <person name="Iyer V.N."/>
            <person name="Pollard D.A."/>
            <person name="Sackton T.B."/>
            <person name="Larracuente A.M."/>
            <person name="Singh N.D."/>
            <person name="Abad J.P."/>
            <person name="Abt D.N."/>
            <person name="Adryan B."/>
            <person name="Aguade M."/>
            <person name="Akashi H."/>
            <person name="Anderson W.W."/>
            <person name="Aquadro C.F."/>
            <person name="Ardell D.H."/>
            <person name="Arguello R."/>
            <person name="Artieri C.G."/>
            <person name="Barbash D.A."/>
            <person name="Barker D."/>
            <person name="Barsanti P."/>
            <person name="Batterham P."/>
            <person name="Batzoglou S."/>
            <person name="Begun D."/>
            <person name="Bhutkar A."/>
            <person name="Blanco E."/>
            <person name="Bosak S.A."/>
            <person name="Bradley R.K."/>
            <person name="Brand A.D."/>
            <person name="Brent M.R."/>
            <person name="Brooks A.N."/>
            <person name="Brown R.H."/>
            <person name="Butlin R.K."/>
            <person name="Caggese C."/>
            <person name="Calvi B.R."/>
            <person name="Bernardo de Carvalho A."/>
            <person name="Caspi A."/>
            <person name="Castrezana S."/>
            <person name="Celniker S.E."/>
            <person name="Chang J.L."/>
            <person name="Chapple C."/>
            <person name="Chatterji S."/>
            <person name="Chinwalla A."/>
            <person name="Civetta A."/>
            <person name="Clifton S.W."/>
            <person name="Comeron J.M."/>
            <person name="Costello J.C."/>
            <person name="Coyne J.A."/>
            <person name="Daub J."/>
            <person name="David R.G."/>
            <person name="Delcher A.L."/>
            <person name="Delehaunty K."/>
            <person name="Do C.B."/>
            <person name="Ebling H."/>
            <person name="Edwards K."/>
            <person name="Eickbush T."/>
            <person name="Evans J.D."/>
            <person name="Filipski A."/>
            <person name="Findeiss S."/>
            <person name="Freyhult E."/>
            <person name="Fulton L."/>
            <person name="Fulton R."/>
            <person name="Garcia A.C."/>
            <person name="Gardiner A."/>
            <person name="Garfield D.A."/>
            <person name="Garvin B.E."/>
            <person name="Gibson G."/>
            <person name="Gilbert D."/>
            <person name="Gnerre S."/>
            <person name="Godfrey J."/>
            <person name="Good R."/>
            <person name="Gotea V."/>
            <person name="Gravely B."/>
            <person name="Greenberg A.J."/>
            <person name="Griffiths-Jones S."/>
            <person name="Gross S."/>
            <person name="Guigo R."/>
            <person name="Gustafson E.A."/>
            <person name="Haerty W."/>
            <person name="Hahn M.W."/>
            <person name="Halligan D.L."/>
            <person name="Halpern A.L."/>
            <person name="Halter G.M."/>
            <person name="Han M.V."/>
            <person name="Heger A."/>
            <person name="Hillier L."/>
            <person name="Hinrichs A.S."/>
            <person name="Holmes I."/>
            <person name="Hoskins R.A."/>
            <person name="Hubisz M.J."/>
            <person name="Hultmark D."/>
            <person name="Huntley M.A."/>
            <person name="Jaffe D.B."/>
            <person name="Jagadeeshan S."/>
            <person name="Jeck W.R."/>
            <person name="Johnson J."/>
            <person name="Jones C.D."/>
            <person name="Jordan W.C."/>
            <person name="Karpen G.H."/>
            <person name="Kataoka E."/>
            <person name="Keightley P.D."/>
            <person name="Kheradpour P."/>
            <person name="Kirkness E.F."/>
            <person name="Koerich L.B."/>
            <person name="Kristiansen K."/>
            <person name="Kudrna D."/>
            <person name="Kulathinal R.J."/>
            <person name="Kumar S."/>
            <person name="Kwok R."/>
            <person name="Lander E."/>
            <person name="Langley C.H."/>
            <person name="Lapoint R."/>
            <person name="Lazzaro B.P."/>
            <person name="Lee S.J."/>
            <person name="Levesque L."/>
            <person name="Li R."/>
            <person name="Lin C.F."/>
            <person name="Lin M.F."/>
            <person name="Lindblad-Toh K."/>
            <person name="Llopart A."/>
            <person name="Long M."/>
            <person name="Low L."/>
            <person name="Lozovsky E."/>
            <person name="Lu J."/>
            <person name="Luo M."/>
            <person name="Machado C.A."/>
            <person name="Makalowski W."/>
            <person name="Marzo M."/>
            <person name="Matsuda M."/>
            <person name="Matzkin L."/>
            <person name="McAllister B."/>
            <person name="McBride C.S."/>
            <person name="McKernan B."/>
            <person name="McKernan K."/>
            <person name="Mendez-Lago M."/>
            <person name="Minx P."/>
            <person name="Mollenhauer M.U."/>
            <person name="Montooth K."/>
            <person name="Mount S.M."/>
            <person name="Mu X."/>
            <person name="Myers E."/>
            <person name="Negre B."/>
            <person name="Newfeld S."/>
            <person name="Nielsen R."/>
            <person name="Noor M.A."/>
            <person name="O'Grady P."/>
            <person name="Pachter L."/>
            <person name="Papaceit M."/>
            <person name="Parisi M.J."/>
            <person name="Parisi M."/>
            <person name="Parts L."/>
            <person name="Pedersen J.S."/>
            <person name="Pesole G."/>
            <person name="Phillippy A.M."/>
            <person name="Ponting C.P."/>
            <person name="Pop M."/>
            <person name="Porcelli D."/>
            <person name="Powell J.R."/>
            <person name="Prohaska S."/>
            <person name="Pruitt K."/>
            <person name="Puig M."/>
            <person name="Quesneville H."/>
            <person name="Ram K.R."/>
            <person name="Rand D."/>
            <person name="Rasmussen M.D."/>
            <person name="Reed L.K."/>
            <person name="Reenan R."/>
            <person name="Reily A."/>
            <person name="Remington K.A."/>
            <person name="Rieger T.T."/>
            <person name="Ritchie M.G."/>
            <person name="Robin C."/>
            <person name="Rogers Y.H."/>
            <person name="Rohde C."/>
            <person name="Rozas J."/>
            <person name="Rubenfield M.J."/>
            <person name="Ruiz A."/>
            <person name="Russo S."/>
            <person name="Salzberg S.L."/>
            <person name="Sanchez-Gracia A."/>
            <person name="Saranga D.J."/>
            <person name="Sato H."/>
            <person name="Schaeffer S.W."/>
            <person name="Schatz M.C."/>
            <person name="Schlenke T."/>
            <person name="Schwartz R."/>
            <person name="Segarra C."/>
            <person name="Singh R.S."/>
            <person name="Sirot L."/>
            <person name="Sirota M."/>
            <person name="Sisneros N.B."/>
            <person name="Smith C.D."/>
            <person name="Smith T.F."/>
            <person name="Spieth J."/>
            <person name="Stage D.E."/>
            <person name="Stark A."/>
            <person name="Stephan W."/>
            <person name="Strausberg R.L."/>
            <person name="Strempel S."/>
            <person name="Sturgill D."/>
            <person name="Sutton G."/>
            <person name="Sutton G.G."/>
            <person name="Tao W."/>
            <person name="Teichmann S."/>
            <person name="Tobari Y.N."/>
            <person name="Tomimura Y."/>
            <person name="Tsolas J.M."/>
            <person name="Valente V.L."/>
            <person name="Venter E."/>
            <person name="Venter J.C."/>
            <person name="Vicario S."/>
            <person name="Vieira F.G."/>
            <person name="Vilella A.J."/>
            <person name="Villasante A."/>
            <person name="Walenz B."/>
            <person name="Wang J."/>
            <person name="Wasserman M."/>
            <person name="Watts T."/>
            <person name="Wilson D."/>
            <person name="Wilson R.K."/>
            <person name="Wing R.A."/>
            <person name="Wolfner M.F."/>
            <person name="Wong A."/>
            <person name="Wong G.K."/>
            <person name="Wu C.I."/>
            <person name="Wu G."/>
            <person name="Yamamoto D."/>
            <person name="Yang H.P."/>
            <person name="Yang S.P."/>
            <person name="Yorke J.A."/>
            <person name="Yoshida K."/>
            <person name="Zdobnov E."/>
            <person name="Zhang P."/>
            <person name="Zhang Y."/>
            <person name="Zimin A.V."/>
            <person name="Baldwin J."/>
            <person name="Abdouelleil A."/>
            <person name="Abdulkadir J."/>
            <person name="Abebe A."/>
            <person name="Abera B."/>
            <person name="Abreu J."/>
            <person name="Acer S.C."/>
            <person name="Aftuck L."/>
            <person name="Alexander A."/>
            <person name="An P."/>
            <person name="Anderson E."/>
            <person name="Anderson S."/>
            <person name="Arachi H."/>
            <person name="Azer M."/>
            <person name="Bachantsang P."/>
            <person name="Barry A."/>
            <person name="Bayul T."/>
            <person name="Berlin A."/>
            <person name="Bessette D."/>
            <person name="Bloom T."/>
            <person name="Blye J."/>
            <person name="Boguslavskiy L."/>
            <person name="Bonnet C."/>
            <person name="Boukhgalter B."/>
            <person name="Bourzgui I."/>
            <person name="Brown A."/>
            <person name="Cahill P."/>
            <person name="Channer S."/>
            <person name="Cheshatsang Y."/>
            <person name="Chuda L."/>
            <person name="Citroen M."/>
            <person name="Collymore A."/>
            <person name="Cooke P."/>
            <person name="Costello M."/>
            <person name="D'Aco K."/>
            <person name="Daza R."/>
            <person name="De Haan G."/>
            <person name="DeGray S."/>
            <person name="DeMaso C."/>
            <person name="Dhargay N."/>
            <person name="Dooley K."/>
            <person name="Dooley E."/>
            <person name="Doricent M."/>
            <person name="Dorje P."/>
            <person name="Dorjee K."/>
            <person name="Dupes A."/>
            <person name="Elong R."/>
            <person name="Falk J."/>
            <person name="Farina A."/>
            <person name="Faro S."/>
            <person name="Ferguson D."/>
            <person name="Fisher S."/>
            <person name="Foley C.D."/>
            <person name="Franke A."/>
            <person name="Friedrich D."/>
            <person name="Gadbois L."/>
            <person name="Gearin G."/>
            <person name="Gearin C.R."/>
            <person name="Giannoukos G."/>
            <person name="Goode T."/>
            <person name="Graham J."/>
            <person name="Grandbois E."/>
            <person name="Grewal S."/>
            <person name="Gyaltsen K."/>
            <person name="Hafez N."/>
            <person name="Hagos B."/>
            <person name="Hall J."/>
            <person name="Henson C."/>
            <person name="Hollinger A."/>
            <person name="Honan T."/>
            <person name="Huard M.D."/>
            <person name="Hughes L."/>
            <person name="Hurhula B."/>
            <person name="Husby M.E."/>
            <person name="Kamat A."/>
            <person name="Kanga B."/>
            <person name="Kashin S."/>
            <person name="Khazanovich D."/>
            <person name="Kisner P."/>
            <person name="Lance K."/>
            <person name="Lara M."/>
            <person name="Lee W."/>
            <person name="Lennon N."/>
            <person name="Letendre F."/>
            <person name="LeVine R."/>
            <person name="Lipovsky A."/>
            <person name="Liu X."/>
            <person name="Liu J."/>
            <person name="Liu S."/>
            <person name="Lokyitsang T."/>
            <person name="Lokyitsang Y."/>
            <person name="Lubonja R."/>
            <person name="Lui A."/>
            <person name="MacDonald P."/>
            <person name="Magnisalis V."/>
            <person name="Maru K."/>
            <person name="Matthews C."/>
            <person name="McCusker W."/>
            <person name="McDonough S."/>
            <person name="Mehta T."/>
            <person name="Meldrim J."/>
            <person name="Meneus L."/>
            <person name="Mihai O."/>
            <person name="Mihalev A."/>
            <person name="Mihova T."/>
            <person name="Mittelman R."/>
            <person name="Mlenga V."/>
            <person name="Montmayeur A."/>
            <person name="Mulrain L."/>
            <person name="Navidi A."/>
            <person name="Naylor J."/>
            <person name="Negash T."/>
            <person name="Nguyen T."/>
            <person name="Nguyen N."/>
            <person name="Nicol R."/>
            <person name="Norbu C."/>
            <person name="Norbu N."/>
            <person name="Novod N."/>
            <person name="O'Neill B."/>
            <person name="Osman S."/>
            <person name="Markiewicz E."/>
            <person name="Oyono O.L."/>
            <person name="Patti C."/>
            <person name="Phunkhang P."/>
            <person name="Pierre F."/>
            <person name="Priest M."/>
            <person name="Raghuraman S."/>
            <person name="Rege F."/>
            <person name="Reyes R."/>
            <person name="Rise C."/>
            <person name="Rogov P."/>
            <person name="Ross K."/>
            <person name="Ryan E."/>
            <person name="Settipalli S."/>
            <person name="Shea T."/>
            <person name="Sherpa N."/>
            <person name="Shi L."/>
            <person name="Shih D."/>
            <person name="Sparrow T."/>
            <person name="Spaulding J."/>
            <person name="Stalker J."/>
            <person name="Stange-Thomann N."/>
            <person name="Stavropoulos S."/>
            <person name="Stone C."/>
            <person name="Strader C."/>
            <person name="Tesfaye S."/>
            <person name="Thomson T."/>
            <person name="Thoulutsang Y."/>
            <person name="Thoulutsang D."/>
            <person name="Topham K."/>
            <person name="Topping I."/>
            <person name="Tsamla T."/>
            <person name="Vassiliev H."/>
            <person name="Vo A."/>
            <person name="Wangchuk T."/>
            <person name="Wangdi T."/>
            <person name="Weiand M."/>
            <person name="Wilkinson J."/>
            <person name="Wilson A."/>
            <person name="Yadav S."/>
            <person name="Young G."/>
            <person name="Yu Q."/>
            <person name="Zembek L."/>
            <person name="Zhong D."/>
            <person name="Zimmer A."/>
            <person name="Zwirko Z."/>
            <person name="Jaffe D.B."/>
            <person name="Alvarez P."/>
            <person name="Brockman W."/>
            <person name="Butler J."/>
            <person name="Chin C."/>
            <person name="Gnerre S."/>
            <person name="Grabherr M."/>
            <person name="Kleber M."/>
            <person name="Mauceli E."/>
            <person name="MacCallum I."/>
        </authorList>
    </citation>
    <scope>NUCLEOTIDE SEQUENCE [LARGE SCALE GENOMIC DNA]</scope>
    <source>
        <strain evidence="10">Tai18E2 / Tucson 14021-0261.01</strain>
    </source>
</reference>
<feature type="region of interest" description="Disordered" evidence="8">
    <location>
        <begin position="980"/>
        <end position="1023"/>
    </location>
</feature>
<dbReference type="AlphaFoldDB" id="B4PK56"/>
<proteinExistence type="inferred from homology"/>
<keyword evidence="6" id="KW-0539">Nucleus</keyword>
<comment type="subcellular location">
    <subcellularLocation>
        <location evidence="1">Nucleus</location>
    </subcellularLocation>
</comment>
<evidence type="ECO:0000313" key="10">
    <source>
        <dbReference type="Proteomes" id="UP000002282"/>
    </source>
</evidence>
<reference evidence="9 10" key="2">
    <citation type="journal article" date="2007" name="PLoS Biol.">
        <title>Principles of genome evolution in the Drosophila melanogaster species group.</title>
        <authorList>
            <person name="Ranz J.M."/>
            <person name="Maurin D."/>
            <person name="Chan Y.S."/>
            <person name="von Grotthuss M."/>
            <person name="Hillier L.W."/>
            <person name="Roote J."/>
            <person name="Ashburner M."/>
            <person name="Bergman C.M."/>
        </authorList>
    </citation>
    <scope>NUCLEOTIDE SEQUENCE [LARGE SCALE GENOMIC DNA]</scope>
    <source>
        <strain evidence="10">Tai18E2 / Tucson 14021-0261.01</strain>
    </source>
</reference>
<dbReference type="PANTHER" id="PTHR21541:SF3">
    <property type="entry name" value="STRUCTURE-SPECIFIC ENDONUCLEASE SUBUNIT SLX4"/>
    <property type="match status" value="1"/>
</dbReference>
<feature type="compositionally biased region" description="Polar residues" evidence="8">
    <location>
        <begin position="11"/>
        <end position="34"/>
    </location>
</feature>
<feature type="region of interest" description="Disordered" evidence="8">
    <location>
        <begin position="383"/>
        <end position="422"/>
    </location>
</feature>
<accession>B4PK56</accession>
<feature type="compositionally biased region" description="Polar residues" evidence="8">
    <location>
        <begin position="687"/>
        <end position="697"/>
    </location>
</feature>
<keyword evidence="4" id="KW-0233">DNA recombination</keyword>